<feature type="active site" description="Nucleophile; for GATase activity" evidence="10">
    <location>
        <position position="2"/>
    </location>
</feature>
<name>A0A2N0VIR3_9BACT</name>
<dbReference type="AlphaFoldDB" id="A0A2N0VIR3"/>
<evidence type="ECO:0000256" key="2">
    <source>
        <dbReference type="ARBA" id="ARBA00004496"/>
    </source>
</evidence>
<dbReference type="InterPro" id="IPR005855">
    <property type="entry name" value="GFAT"/>
</dbReference>
<organism evidence="13 14">
    <name type="scientific">Rhodohalobacter barkolensis</name>
    <dbReference type="NCBI Taxonomy" id="2053187"/>
    <lineage>
        <taxon>Bacteria</taxon>
        <taxon>Pseudomonadati</taxon>
        <taxon>Balneolota</taxon>
        <taxon>Balneolia</taxon>
        <taxon>Balneolales</taxon>
        <taxon>Balneolaceae</taxon>
        <taxon>Rhodohalobacter</taxon>
    </lineage>
</organism>
<feature type="domain" description="SIS" evidence="12">
    <location>
        <begin position="462"/>
        <end position="603"/>
    </location>
</feature>
<dbReference type="NCBIfam" id="TIGR01135">
    <property type="entry name" value="glmS"/>
    <property type="match status" value="1"/>
</dbReference>
<proteinExistence type="inferred from homology"/>
<dbReference type="GO" id="GO:0005975">
    <property type="term" value="P:carbohydrate metabolic process"/>
    <property type="evidence" value="ECO:0007669"/>
    <property type="project" value="UniProtKB-UniRule"/>
</dbReference>
<dbReference type="Gene3D" id="3.60.20.10">
    <property type="entry name" value="Glutamine Phosphoribosylpyrophosphate, subunit 1, domain 1"/>
    <property type="match status" value="1"/>
</dbReference>
<dbReference type="InterPro" id="IPR035490">
    <property type="entry name" value="GlmS/FrlB_SIS"/>
</dbReference>
<dbReference type="PROSITE" id="PS51464">
    <property type="entry name" value="SIS"/>
    <property type="match status" value="2"/>
</dbReference>
<evidence type="ECO:0000256" key="1">
    <source>
        <dbReference type="ARBA" id="ARBA00001031"/>
    </source>
</evidence>
<keyword evidence="8" id="KW-0677">Repeat</keyword>
<evidence type="ECO:0000259" key="11">
    <source>
        <dbReference type="PROSITE" id="PS51278"/>
    </source>
</evidence>
<evidence type="ECO:0000256" key="4">
    <source>
        <dbReference type="ARBA" id="ARBA00016090"/>
    </source>
</evidence>
<dbReference type="GO" id="GO:0006487">
    <property type="term" value="P:protein N-linked glycosylation"/>
    <property type="evidence" value="ECO:0007669"/>
    <property type="project" value="TreeGrafter"/>
</dbReference>
<keyword evidence="5 10" id="KW-0963">Cytoplasm</keyword>
<dbReference type="SUPFAM" id="SSF53697">
    <property type="entry name" value="SIS domain"/>
    <property type="match status" value="1"/>
</dbReference>
<evidence type="ECO:0000313" key="13">
    <source>
        <dbReference type="EMBL" id="PKD44073.1"/>
    </source>
</evidence>
<dbReference type="OrthoDB" id="106547at2"/>
<dbReference type="PROSITE" id="PS51278">
    <property type="entry name" value="GATASE_TYPE_2"/>
    <property type="match status" value="1"/>
</dbReference>
<evidence type="ECO:0000256" key="7">
    <source>
        <dbReference type="ARBA" id="ARBA00022679"/>
    </source>
</evidence>
<comment type="catalytic activity">
    <reaction evidence="1 10">
        <text>D-fructose 6-phosphate + L-glutamine = D-glucosamine 6-phosphate + L-glutamate</text>
        <dbReference type="Rhea" id="RHEA:13237"/>
        <dbReference type="ChEBI" id="CHEBI:29985"/>
        <dbReference type="ChEBI" id="CHEBI:58359"/>
        <dbReference type="ChEBI" id="CHEBI:58725"/>
        <dbReference type="ChEBI" id="CHEBI:61527"/>
        <dbReference type="EC" id="2.6.1.16"/>
    </reaction>
</comment>
<feature type="domain" description="SIS" evidence="12">
    <location>
        <begin position="289"/>
        <end position="429"/>
    </location>
</feature>
<dbReference type="InterPro" id="IPR035466">
    <property type="entry name" value="GlmS/AgaS_SIS"/>
</dbReference>
<dbReference type="CDD" id="cd00714">
    <property type="entry name" value="GFAT"/>
    <property type="match status" value="1"/>
</dbReference>
<accession>A0A2N0VIR3</accession>
<gene>
    <name evidence="10 13" type="primary">glmS</name>
    <name evidence="13" type="ORF">CWD77_00950</name>
</gene>
<dbReference type="FunFam" id="3.40.50.10490:FF:000001">
    <property type="entry name" value="Glutamine--fructose-6-phosphate aminotransferase [isomerizing]"/>
    <property type="match status" value="1"/>
</dbReference>
<dbReference type="GO" id="GO:0006047">
    <property type="term" value="P:UDP-N-acetylglucosamine metabolic process"/>
    <property type="evidence" value="ECO:0007669"/>
    <property type="project" value="TreeGrafter"/>
</dbReference>
<dbReference type="InterPro" id="IPR001347">
    <property type="entry name" value="SIS_dom"/>
</dbReference>
<dbReference type="InterPro" id="IPR029055">
    <property type="entry name" value="Ntn_hydrolases_N"/>
</dbReference>
<dbReference type="GO" id="GO:0004360">
    <property type="term" value="F:glutamine-fructose-6-phosphate transaminase (isomerizing) activity"/>
    <property type="evidence" value="ECO:0007669"/>
    <property type="project" value="UniProtKB-UniRule"/>
</dbReference>
<comment type="subcellular location">
    <subcellularLocation>
        <location evidence="2 10">Cytoplasm</location>
    </subcellularLocation>
</comment>
<protein>
    <recommendedName>
        <fullName evidence="4 10">Glutamine--fructose-6-phosphate aminotransferase [isomerizing]</fullName>
        <ecNumber evidence="3 10">2.6.1.16</ecNumber>
    </recommendedName>
    <alternativeName>
        <fullName evidence="10">D-fructose-6-phosphate amidotransferase</fullName>
    </alternativeName>
    <alternativeName>
        <fullName evidence="10">GFAT</fullName>
    </alternativeName>
    <alternativeName>
        <fullName evidence="10">Glucosamine-6-phosphate synthase</fullName>
    </alternativeName>
    <alternativeName>
        <fullName evidence="10">Hexosephosphate aminotransferase</fullName>
    </alternativeName>
    <alternativeName>
        <fullName evidence="10">L-glutamine--D-fructose-6-phosphate amidotransferase</fullName>
    </alternativeName>
</protein>
<dbReference type="NCBIfam" id="NF001484">
    <property type="entry name" value="PRK00331.1"/>
    <property type="match status" value="1"/>
</dbReference>
<evidence type="ECO:0000256" key="3">
    <source>
        <dbReference type="ARBA" id="ARBA00012916"/>
    </source>
</evidence>
<feature type="active site" description="For Fru-6P isomerization activity" evidence="10">
    <location>
        <position position="608"/>
    </location>
</feature>
<reference evidence="13 14" key="1">
    <citation type="submission" date="2017-11" db="EMBL/GenBank/DDBJ databases">
        <title>Rhodohalobacter 15182 sp. nov., isolated from a salt lake.</title>
        <authorList>
            <person name="Han S."/>
        </authorList>
    </citation>
    <scope>NUCLEOTIDE SEQUENCE [LARGE SCALE GENOMIC DNA]</scope>
    <source>
        <strain evidence="13 14">15182</strain>
    </source>
</reference>
<comment type="caution">
    <text evidence="13">The sequence shown here is derived from an EMBL/GenBank/DDBJ whole genome shotgun (WGS) entry which is preliminary data.</text>
</comment>
<dbReference type="CDD" id="cd05008">
    <property type="entry name" value="SIS_GlmS_GlmD_1"/>
    <property type="match status" value="1"/>
</dbReference>
<comment type="function">
    <text evidence="10">Catalyzes the first step in hexosamine metabolism, converting fructose-6P into glucosamine-6P using glutamine as a nitrogen source.</text>
</comment>
<dbReference type="Gene3D" id="3.40.50.10490">
    <property type="entry name" value="Glucose-6-phosphate isomerase like protein, domain 1"/>
    <property type="match status" value="2"/>
</dbReference>
<evidence type="ECO:0000256" key="10">
    <source>
        <dbReference type="HAMAP-Rule" id="MF_00164"/>
    </source>
</evidence>
<evidence type="ECO:0000256" key="5">
    <source>
        <dbReference type="ARBA" id="ARBA00022490"/>
    </source>
</evidence>
<dbReference type="SUPFAM" id="SSF56235">
    <property type="entry name" value="N-terminal nucleophile aminohydrolases (Ntn hydrolases)"/>
    <property type="match status" value="1"/>
</dbReference>
<evidence type="ECO:0000256" key="9">
    <source>
        <dbReference type="ARBA" id="ARBA00022962"/>
    </source>
</evidence>
<dbReference type="InterPro" id="IPR017932">
    <property type="entry name" value="GATase_2_dom"/>
</dbReference>
<dbReference type="GO" id="GO:0005829">
    <property type="term" value="C:cytosol"/>
    <property type="evidence" value="ECO:0007669"/>
    <property type="project" value="TreeGrafter"/>
</dbReference>
<dbReference type="InterPro" id="IPR047084">
    <property type="entry name" value="GFAT_N"/>
</dbReference>
<dbReference type="CDD" id="cd05009">
    <property type="entry name" value="SIS_GlmS_GlmD_2"/>
    <property type="match status" value="1"/>
</dbReference>
<dbReference type="PANTHER" id="PTHR10937:SF0">
    <property type="entry name" value="GLUTAMINE--FRUCTOSE-6-PHOSPHATE TRANSAMINASE (ISOMERIZING)"/>
    <property type="match status" value="1"/>
</dbReference>
<keyword evidence="6 10" id="KW-0032">Aminotransferase</keyword>
<comment type="subunit">
    <text evidence="10">Homodimer.</text>
</comment>
<dbReference type="HAMAP" id="MF_00164">
    <property type="entry name" value="GlmS"/>
    <property type="match status" value="1"/>
</dbReference>
<evidence type="ECO:0000256" key="6">
    <source>
        <dbReference type="ARBA" id="ARBA00022576"/>
    </source>
</evidence>
<dbReference type="GO" id="GO:0006002">
    <property type="term" value="P:fructose 6-phosphate metabolic process"/>
    <property type="evidence" value="ECO:0007669"/>
    <property type="project" value="TreeGrafter"/>
</dbReference>
<sequence>MCGIVGYVGDRDAAEVLIKGLKRLEYRGYDSAGIAIMNGELNIQKGKGKVANLDKKVLENSVKGHIGIGHTRWATHGEPNDVNSHPHLSESGKVAVVHNGIIENYGSLKRSLTEKGRTFKSMTDTEIIAQLIEEIYTTSKNVTFEEAIRLTLKQIVGTYGLAIVNLDSPEKIYIARKGSPLLLGVGDNEMFIASDASPIVEYTNKVVYLDDGEMAVVERDGYEVKTIDDVSLTKEVHELAISLEAIEKAGYPHFMLKEIFEQPRSMADCMRGRIDPDKGTIQLGGIADVMDDLANANRVIIAACGTSWHSGLVGEYLFEYLAKTPVEVEYASEFRYSDPLIGEGDVMLVISQSGETADTLAALREAKERGALVLGICNVVGSTISRETDAGVFTHAGPEIGVASTKAFTAQVVVLTMMALALGIKKGHIDNKKAKKYIKELNAIPDKVDQILKECDDDTKEMAKMFTYAPNFLYLGRSYNFPVALEGALKLKEISYIHAEGYPAAEMKHGPIALIDEMMPVVVIAATTHTNDKMISNIEEVKARKGRIISIMNKENSDVKELSEYSISIPSTFDVFSPLLTVIPLQLLSYYIAVNRGCNVDQPRNLAKSVTVE</sequence>
<dbReference type="EC" id="2.6.1.16" evidence="3 10"/>
<dbReference type="FunFam" id="3.60.20.10:FF:000006">
    <property type="entry name" value="Glutamine--fructose-6-phosphate aminotransferase [isomerizing]"/>
    <property type="match status" value="1"/>
</dbReference>
<dbReference type="Pfam" id="PF13522">
    <property type="entry name" value="GATase_6"/>
    <property type="match status" value="1"/>
</dbReference>
<dbReference type="InterPro" id="IPR046348">
    <property type="entry name" value="SIS_dom_sf"/>
</dbReference>
<dbReference type="GO" id="GO:0097367">
    <property type="term" value="F:carbohydrate derivative binding"/>
    <property type="evidence" value="ECO:0007669"/>
    <property type="project" value="InterPro"/>
</dbReference>
<dbReference type="RefSeq" id="WP_101071334.1">
    <property type="nucleotide sequence ID" value="NZ_PISP01000001.1"/>
</dbReference>
<evidence type="ECO:0000256" key="8">
    <source>
        <dbReference type="ARBA" id="ARBA00022737"/>
    </source>
</evidence>
<evidence type="ECO:0000313" key="14">
    <source>
        <dbReference type="Proteomes" id="UP000233398"/>
    </source>
</evidence>
<keyword evidence="14" id="KW-1185">Reference proteome</keyword>
<keyword evidence="9" id="KW-0315">Glutamine amidotransferase</keyword>
<keyword evidence="7 10" id="KW-0808">Transferase</keyword>
<dbReference type="Pfam" id="PF01380">
    <property type="entry name" value="SIS"/>
    <property type="match status" value="2"/>
</dbReference>
<dbReference type="Proteomes" id="UP000233398">
    <property type="component" value="Unassembled WGS sequence"/>
</dbReference>
<feature type="initiator methionine" description="Removed" evidence="10">
    <location>
        <position position="1"/>
    </location>
</feature>
<dbReference type="EMBL" id="PISP01000001">
    <property type="protein sequence ID" value="PKD44073.1"/>
    <property type="molecule type" value="Genomic_DNA"/>
</dbReference>
<feature type="domain" description="Glutamine amidotransferase type-2" evidence="11">
    <location>
        <begin position="2"/>
        <end position="220"/>
    </location>
</feature>
<dbReference type="PANTHER" id="PTHR10937">
    <property type="entry name" value="GLUCOSAMINE--FRUCTOSE-6-PHOSPHATE AMINOTRANSFERASE, ISOMERIZING"/>
    <property type="match status" value="1"/>
</dbReference>
<evidence type="ECO:0000259" key="12">
    <source>
        <dbReference type="PROSITE" id="PS51464"/>
    </source>
</evidence>